<evidence type="ECO:0000313" key="3">
    <source>
        <dbReference type="Proteomes" id="UP000253551"/>
    </source>
</evidence>
<keyword evidence="1" id="KW-0175">Coiled coil</keyword>
<proteinExistence type="predicted"/>
<protein>
    <submittedName>
        <fullName evidence="2">Uncharacterized protein</fullName>
    </submittedName>
</protein>
<organism evidence="2 3">
    <name type="scientific">Rhizopus stolonifer</name>
    <name type="common">Rhizopus nigricans</name>
    <dbReference type="NCBI Taxonomy" id="4846"/>
    <lineage>
        <taxon>Eukaryota</taxon>
        <taxon>Fungi</taxon>
        <taxon>Fungi incertae sedis</taxon>
        <taxon>Mucoromycota</taxon>
        <taxon>Mucoromycotina</taxon>
        <taxon>Mucoromycetes</taxon>
        <taxon>Mucorales</taxon>
        <taxon>Mucorineae</taxon>
        <taxon>Rhizopodaceae</taxon>
        <taxon>Rhizopus</taxon>
    </lineage>
</organism>
<evidence type="ECO:0000313" key="2">
    <source>
        <dbReference type="EMBL" id="RCI04635.1"/>
    </source>
</evidence>
<comment type="caution">
    <text evidence="2">The sequence shown here is derived from an EMBL/GenBank/DDBJ whole genome shotgun (WGS) entry which is preliminary data.</text>
</comment>
<gene>
    <name evidence="2" type="ORF">CU098_012030</name>
</gene>
<accession>A0A367KQZ1</accession>
<dbReference type="AlphaFoldDB" id="A0A367KQZ1"/>
<feature type="coiled-coil region" evidence="1">
    <location>
        <begin position="337"/>
        <end position="371"/>
    </location>
</feature>
<feature type="coiled-coil region" evidence="1">
    <location>
        <begin position="186"/>
        <end position="298"/>
    </location>
</feature>
<name>A0A367KQZ1_RHIST</name>
<keyword evidence="3" id="KW-1185">Reference proteome</keyword>
<dbReference type="Proteomes" id="UP000253551">
    <property type="component" value="Unassembled WGS sequence"/>
</dbReference>
<dbReference type="EMBL" id="PJQM01000623">
    <property type="protein sequence ID" value="RCI04635.1"/>
    <property type="molecule type" value="Genomic_DNA"/>
</dbReference>
<feature type="coiled-coil region" evidence="1">
    <location>
        <begin position="72"/>
        <end position="159"/>
    </location>
</feature>
<sequence>MFYHINEDFDDSTISPTSTCWNSRRSSTSSINTFDLPRDIPSDLSNFLSNQLSEQETTQLLKLIENWICITHENVLTRNQRLMDALNRLAKQHGQTKRQLRQVHQQMTQNKSDFEAKRRLFKQELGQASQERLEAEQLVDDIRREMEGMLEELEWAKQQQSQSDERTQRLEQDLLDLTEPPDQIVLRERQIQIDQLQEQLEDREIKSREWRNTMDKKKAVLERRHDLEVAALNSEKEELRQRLVRAEQRSTEIAQSLEAEKGRIKSDVELENALRQSAAEKERELVKVRSEFEKSQLKVEQMKTYYEKQLERELGAHKDDIKERLDREYRQQSDTLQVKITRELREMACQMAELEDQVENAERQHLSNLNALETLRRGYSKSDEATQYKLNHWNTIESELQSTIAALEGRVISLEKEVLVLYSKNLELARQLGELEP</sequence>
<evidence type="ECO:0000256" key="1">
    <source>
        <dbReference type="SAM" id="Coils"/>
    </source>
</evidence>
<reference evidence="2 3" key="1">
    <citation type="journal article" date="2018" name="G3 (Bethesda)">
        <title>Phylogenetic and Phylogenomic Definition of Rhizopus Species.</title>
        <authorList>
            <person name="Gryganskyi A.P."/>
            <person name="Golan J."/>
            <person name="Dolatabadi S."/>
            <person name="Mondo S."/>
            <person name="Robb S."/>
            <person name="Idnurm A."/>
            <person name="Muszewska A."/>
            <person name="Steczkiewicz K."/>
            <person name="Masonjones S."/>
            <person name="Liao H.L."/>
            <person name="Gajdeczka M.T."/>
            <person name="Anike F."/>
            <person name="Vuek A."/>
            <person name="Anishchenko I.M."/>
            <person name="Voigt K."/>
            <person name="de Hoog G.S."/>
            <person name="Smith M.E."/>
            <person name="Heitman J."/>
            <person name="Vilgalys R."/>
            <person name="Stajich J.E."/>
        </authorList>
    </citation>
    <scope>NUCLEOTIDE SEQUENCE [LARGE SCALE GENOMIC DNA]</scope>
    <source>
        <strain evidence="2 3">LSU 92-RS-03</strain>
    </source>
</reference>
<dbReference type="OrthoDB" id="2290754at2759"/>
<dbReference type="STRING" id="4846.A0A367KQZ1"/>